<keyword evidence="2" id="KW-1185">Reference proteome</keyword>
<sequence>MRRPTWSRLGIWRTGARGTTCTKQERNYQTPLINESPVERVDSFRYLGAHITQDLS</sequence>
<dbReference type="Proteomes" id="UP001274896">
    <property type="component" value="Unassembled WGS sequence"/>
</dbReference>
<gene>
    <name evidence="1" type="ORF">QTP70_030167</name>
</gene>
<proteinExistence type="predicted"/>
<organism evidence="1 2">
    <name type="scientific">Hemibagrus guttatus</name>
    <dbReference type="NCBI Taxonomy" id="175788"/>
    <lineage>
        <taxon>Eukaryota</taxon>
        <taxon>Metazoa</taxon>
        <taxon>Chordata</taxon>
        <taxon>Craniata</taxon>
        <taxon>Vertebrata</taxon>
        <taxon>Euteleostomi</taxon>
        <taxon>Actinopterygii</taxon>
        <taxon>Neopterygii</taxon>
        <taxon>Teleostei</taxon>
        <taxon>Ostariophysi</taxon>
        <taxon>Siluriformes</taxon>
        <taxon>Bagridae</taxon>
        <taxon>Hemibagrus</taxon>
    </lineage>
</organism>
<accession>A0AAE0Q9C8</accession>
<name>A0AAE0Q9C8_9TELE</name>
<dbReference type="EMBL" id="JAUCMX010000020">
    <property type="protein sequence ID" value="KAK3515728.1"/>
    <property type="molecule type" value="Genomic_DNA"/>
</dbReference>
<reference evidence="1" key="1">
    <citation type="submission" date="2023-06" db="EMBL/GenBank/DDBJ databases">
        <title>Male Hemibagrus guttatus genome.</title>
        <authorList>
            <person name="Bian C."/>
        </authorList>
    </citation>
    <scope>NUCLEOTIDE SEQUENCE</scope>
    <source>
        <strain evidence="1">Male_cb2023</strain>
        <tissue evidence="1">Muscle</tissue>
    </source>
</reference>
<comment type="caution">
    <text evidence="1">The sequence shown here is derived from an EMBL/GenBank/DDBJ whole genome shotgun (WGS) entry which is preliminary data.</text>
</comment>
<evidence type="ECO:0000313" key="1">
    <source>
        <dbReference type="EMBL" id="KAK3515728.1"/>
    </source>
</evidence>
<evidence type="ECO:0000313" key="2">
    <source>
        <dbReference type="Proteomes" id="UP001274896"/>
    </source>
</evidence>
<dbReference type="AlphaFoldDB" id="A0AAE0Q9C8"/>
<protein>
    <submittedName>
        <fullName evidence="1">Uncharacterized protein</fullName>
    </submittedName>
</protein>